<dbReference type="RefSeq" id="WP_205278676.1">
    <property type="nucleotide sequence ID" value="NZ_JAFFPU010000021.1"/>
</dbReference>
<sequence length="189" mass="21734">MGKAKYPVSSKHFRSLSEKGDFESYAQSKSKRASSSDLWIPKRHALALKRRIARFGSLKNFLSLLLARNRSKFPSMFAFSKSEKTIYQNTNLDLVRFSFRPNSSDWAELRIVARYYGLSICHFFVMLIQIEEAEASEIPQFEFGKSNDLRTKGKRAGISLSQRILPGRKLISFSILFRSSLRKSSLFDS</sequence>
<proteinExistence type="predicted"/>
<comment type="caution">
    <text evidence="1">The sequence shown here is derived from an EMBL/GenBank/DDBJ whole genome shotgun (WGS) entry which is preliminary data.</text>
</comment>
<reference evidence="1 2" key="1">
    <citation type="submission" date="2021-02" db="EMBL/GenBank/DDBJ databases">
        <title>Leptospira ainlahdjerensis sp. nov., Leptospira ainazelensis sp. nov., Leptospira abararensis sp. nov. and Leptospira chreensis sp. nov., four new species isolated from water sources in Algeria.</title>
        <authorList>
            <person name="Amara Korba A."/>
            <person name="Kainiu M."/>
            <person name="Vincent A.T."/>
            <person name="Mariet J.-F."/>
            <person name="Veyrier F.J."/>
            <person name="Goarant C."/>
            <person name="Picardeau M."/>
        </authorList>
    </citation>
    <scope>NUCLEOTIDE SEQUENCE [LARGE SCALE GENOMIC DNA]</scope>
    <source>
        <strain evidence="1 2">201903070</strain>
    </source>
</reference>
<dbReference type="Proteomes" id="UP000724686">
    <property type="component" value="Unassembled WGS sequence"/>
</dbReference>
<organism evidence="1 2">
    <name type="scientific">Leptospira ainlahdjerensis</name>
    <dbReference type="NCBI Taxonomy" id="2810033"/>
    <lineage>
        <taxon>Bacteria</taxon>
        <taxon>Pseudomonadati</taxon>
        <taxon>Spirochaetota</taxon>
        <taxon>Spirochaetia</taxon>
        <taxon>Leptospirales</taxon>
        <taxon>Leptospiraceae</taxon>
        <taxon>Leptospira</taxon>
    </lineage>
</organism>
<dbReference type="EMBL" id="JAFFPU010000021">
    <property type="protein sequence ID" value="MBM9576499.1"/>
    <property type="molecule type" value="Genomic_DNA"/>
</dbReference>
<dbReference type="InterPro" id="IPR011458">
    <property type="entry name" value="DUF1564"/>
</dbReference>
<dbReference type="Pfam" id="PF07600">
    <property type="entry name" value="DUF1564"/>
    <property type="match status" value="1"/>
</dbReference>
<accession>A0ABS2U9P5</accession>
<protein>
    <submittedName>
        <fullName evidence="1">DUF1564 family protein</fullName>
    </submittedName>
</protein>
<keyword evidence="2" id="KW-1185">Reference proteome</keyword>
<evidence type="ECO:0000313" key="1">
    <source>
        <dbReference type="EMBL" id="MBM9576499.1"/>
    </source>
</evidence>
<evidence type="ECO:0000313" key="2">
    <source>
        <dbReference type="Proteomes" id="UP000724686"/>
    </source>
</evidence>
<gene>
    <name evidence="1" type="ORF">JWG45_04955</name>
</gene>
<name>A0ABS2U9P5_9LEPT</name>